<dbReference type="Pfam" id="PF17855">
    <property type="entry name" value="MCM_lid"/>
    <property type="match status" value="1"/>
</dbReference>
<accession>A0A0D2M958</accession>
<dbReference type="SUPFAM" id="SSF52540">
    <property type="entry name" value="P-loop containing nucleoside triphosphate hydrolases"/>
    <property type="match status" value="1"/>
</dbReference>
<dbReference type="OrthoDB" id="1744952at2759"/>
<sequence length="154" mass="17145">MVDETTELMDERIAQHIVALHRNPGSVTHAVPFSTESMQRYIKYARAIKPIITEQAQAALVRSYKRLRSEDAVPGSQSAYRITVRQLEALVRLSEAMARVYCCESVEVAHVAEATKLLQASILKIEQGDLELDGLAGAPIDETDRRQPSPTVTR</sequence>
<dbReference type="GO" id="GO:1990518">
    <property type="term" value="F:single-stranded 3'-5' DNA helicase activity"/>
    <property type="evidence" value="ECO:0007669"/>
    <property type="project" value="TreeGrafter"/>
</dbReference>
<dbReference type="GO" id="GO:0005524">
    <property type="term" value="F:ATP binding"/>
    <property type="evidence" value="ECO:0007669"/>
    <property type="project" value="InterPro"/>
</dbReference>
<reference evidence="3 4" key="1">
    <citation type="journal article" date="2013" name="BMC Genomics">
        <title>Reconstruction of the lipid metabolism for the microalga Monoraphidium neglectum from its genome sequence reveals characteristics suitable for biofuel production.</title>
        <authorList>
            <person name="Bogen C."/>
            <person name="Al-Dilaimi A."/>
            <person name="Albersmeier A."/>
            <person name="Wichmann J."/>
            <person name="Grundmann M."/>
            <person name="Rupp O."/>
            <person name="Lauersen K.J."/>
            <person name="Blifernez-Klassen O."/>
            <person name="Kalinowski J."/>
            <person name="Goesmann A."/>
            <person name="Mussgnug J.H."/>
            <person name="Kruse O."/>
        </authorList>
    </citation>
    <scope>NUCLEOTIDE SEQUENCE [LARGE SCALE GENOMIC DNA]</scope>
    <source>
        <strain evidence="3 4">SAG 48.87</strain>
    </source>
</reference>
<dbReference type="Proteomes" id="UP000054498">
    <property type="component" value="Unassembled WGS sequence"/>
</dbReference>
<feature type="domain" description="MCM AAA-lid" evidence="2">
    <location>
        <begin position="37"/>
        <end position="122"/>
    </location>
</feature>
<dbReference type="GO" id="GO:0042555">
    <property type="term" value="C:MCM complex"/>
    <property type="evidence" value="ECO:0007669"/>
    <property type="project" value="TreeGrafter"/>
</dbReference>
<dbReference type="GO" id="GO:1902969">
    <property type="term" value="P:mitotic DNA replication"/>
    <property type="evidence" value="ECO:0007669"/>
    <property type="project" value="TreeGrafter"/>
</dbReference>
<dbReference type="STRING" id="145388.A0A0D2M958"/>
<dbReference type="AlphaFoldDB" id="A0A0D2M958"/>
<dbReference type="GO" id="GO:0005634">
    <property type="term" value="C:nucleus"/>
    <property type="evidence" value="ECO:0007669"/>
    <property type="project" value="TreeGrafter"/>
</dbReference>
<dbReference type="EC" id="3.6.4.12" evidence="1"/>
<protein>
    <recommendedName>
        <fullName evidence="1">DNA helicase</fullName>
        <ecNumber evidence="1">3.6.4.12</ecNumber>
    </recommendedName>
</protein>
<dbReference type="RefSeq" id="XP_013890980.1">
    <property type="nucleotide sequence ID" value="XM_014035526.1"/>
</dbReference>
<evidence type="ECO:0000313" key="3">
    <source>
        <dbReference type="EMBL" id="KIY91960.1"/>
    </source>
</evidence>
<dbReference type="GeneID" id="25733720"/>
<evidence type="ECO:0000256" key="1">
    <source>
        <dbReference type="ARBA" id="ARBA00012551"/>
    </source>
</evidence>
<organism evidence="3 4">
    <name type="scientific">Monoraphidium neglectum</name>
    <dbReference type="NCBI Taxonomy" id="145388"/>
    <lineage>
        <taxon>Eukaryota</taxon>
        <taxon>Viridiplantae</taxon>
        <taxon>Chlorophyta</taxon>
        <taxon>core chlorophytes</taxon>
        <taxon>Chlorophyceae</taxon>
        <taxon>CS clade</taxon>
        <taxon>Sphaeropleales</taxon>
        <taxon>Selenastraceae</taxon>
        <taxon>Monoraphidium</taxon>
    </lineage>
</organism>
<dbReference type="EMBL" id="KK106095">
    <property type="protein sequence ID" value="KIY91960.1"/>
    <property type="molecule type" value="Genomic_DNA"/>
</dbReference>
<dbReference type="InterPro" id="IPR027417">
    <property type="entry name" value="P-loop_NTPase"/>
</dbReference>
<evidence type="ECO:0000313" key="4">
    <source>
        <dbReference type="Proteomes" id="UP000054498"/>
    </source>
</evidence>
<name>A0A0D2M958_9CHLO</name>
<dbReference type="InterPro" id="IPR031327">
    <property type="entry name" value="MCM"/>
</dbReference>
<dbReference type="GO" id="GO:0000727">
    <property type="term" value="P:double-strand break repair via break-induced replication"/>
    <property type="evidence" value="ECO:0007669"/>
    <property type="project" value="TreeGrafter"/>
</dbReference>
<dbReference type="InterPro" id="IPR041562">
    <property type="entry name" value="MCM_lid"/>
</dbReference>
<evidence type="ECO:0000259" key="2">
    <source>
        <dbReference type="Pfam" id="PF17855"/>
    </source>
</evidence>
<dbReference type="Gene3D" id="3.40.50.300">
    <property type="entry name" value="P-loop containing nucleotide triphosphate hydrolases"/>
    <property type="match status" value="1"/>
</dbReference>
<dbReference type="PANTHER" id="PTHR11630">
    <property type="entry name" value="DNA REPLICATION LICENSING FACTOR MCM FAMILY MEMBER"/>
    <property type="match status" value="1"/>
</dbReference>
<proteinExistence type="predicted"/>
<gene>
    <name evidence="3" type="ORF">MNEG_16003</name>
</gene>
<keyword evidence="4" id="KW-1185">Reference proteome</keyword>
<dbReference type="GO" id="GO:0003697">
    <property type="term" value="F:single-stranded DNA binding"/>
    <property type="evidence" value="ECO:0007669"/>
    <property type="project" value="TreeGrafter"/>
</dbReference>
<dbReference type="PANTHER" id="PTHR11630:SF43">
    <property type="entry name" value="DNA REPLICATION LICENSING FACTOR MCM6"/>
    <property type="match status" value="1"/>
</dbReference>
<dbReference type="KEGG" id="mng:MNEG_16003"/>